<dbReference type="EMBL" id="GBXM01106091">
    <property type="protein sequence ID" value="JAH02486.1"/>
    <property type="molecule type" value="Transcribed_RNA"/>
</dbReference>
<proteinExistence type="predicted"/>
<dbReference type="AlphaFoldDB" id="A0A0E9PCV6"/>
<sequence length="50" mass="5619">MKCFASRFFPMDTTIILPAKSRPRDAFFKSKYVHPSDVCAKIIPHGGTFG</sequence>
<name>A0A0E9PCV6_ANGAN</name>
<organism evidence="1">
    <name type="scientific">Anguilla anguilla</name>
    <name type="common">European freshwater eel</name>
    <name type="synonym">Muraena anguilla</name>
    <dbReference type="NCBI Taxonomy" id="7936"/>
    <lineage>
        <taxon>Eukaryota</taxon>
        <taxon>Metazoa</taxon>
        <taxon>Chordata</taxon>
        <taxon>Craniata</taxon>
        <taxon>Vertebrata</taxon>
        <taxon>Euteleostomi</taxon>
        <taxon>Actinopterygii</taxon>
        <taxon>Neopterygii</taxon>
        <taxon>Teleostei</taxon>
        <taxon>Anguilliformes</taxon>
        <taxon>Anguillidae</taxon>
        <taxon>Anguilla</taxon>
    </lineage>
</organism>
<reference evidence="1" key="2">
    <citation type="journal article" date="2015" name="Fish Shellfish Immunol.">
        <title>Early steps in the European eel (Anguilla anguilla)-Vibrio vulnificus interaction in the gills: Role of the RtxA13 toxin.</title>
        <authorList>
            <person name="Callol A."/>
            <person name="Pajuelo D."/>
            <person name="Ebbesson L."/>
            <person name="Teles M."/>
            <person name="MacKenzie S."/>
            <person name="Amaro C."/>
        </authorList>
    </citation>
    <scope>NUCLEOTIDE SEQUENCE</scope>
</reference>
<evidence type="ECO:0000313" key="1">
    <source>
        <dbReference type="EMBL" id="JAH02486.1"/>
    </source>
</evidence>
<protein>
    <submittedName>
        <fullName evidence="1">Uncharacterized protein</fullName>
    </submittedName>
</protein>
<reference evidence="1" key="1">
    <citation type="submission" date="2014-11" db="EMBL/GenBank/DDBJ databases">
        <authorList>
            <person name="Amaro Gonzalez C."/>
        </authorList>
    </citation>
    <scope>NUCLEOTIDE SEQUENCE</scope>
</reference>
<accession>A0A0E9PCV6</accession>